<evidence type="ECO:0000313" key="1">
    <source>
        <dbReference type="EMBL" id="CAA9247734.1"/>
    </source>
</evidence>
<name>A0A6J4IBE7_9ACTN</name>
<dbReference type="EMBL" id="CADCSY010000092">
    <property type="protein sequence ID" value="CAA9247734.1"/>
    <property type="molecule type" value="Genomic_DNA"/>
</dbReference>
<proteinExistence type="predicted"/>
<gene>
    <name evidence="1" type="ORF">AVDCRST_MAG20-2188</name>
</gene>
<dbReference type="AlphaFoldDB" id="A0A6J4IBE7"/>
<accession>A0A6J4IBE7</accession>
<organism evidence="1">
    <name type="scientific">uncultured Acidimicrobiales bacterium</name>
    <dbReference type="NCBI Taxonomy" id="310071"/>
    <lineage>
        <taxon>Bacteria</taxon>
        <taxon>Bacillati</taxon>
        <taxon>Actinomycetota</taxon>
        <taxon>Acidimicrobiia</taxon>
        <taxon>Acidimicrobiales</taxon>
        <taxon>environmental samples</taxon>
    </lineage>
</organism>
<sequence>MGAFTEVRRWERGLSCVDGQVYRQLAAGADEFLVVVRASDFPAAMADVLPQVVQYLDGFDVLVTGVRVQGATAHVRVRQRTTNHTVCTRPSHPGLR</sequence>
<protein>
    <submittedName>
        <fullName evidence="1">Uncharacterized protein</fullName>
    </submittedName>
</protein>
<reference evidence="1" key="1">
    <citation type="submission" date="2020-02" db="EMBL/GenBank/DDBJ databases">
        <authorList>
            <person name="Meier V. D."/>
        </authorList>
    </citation>
    <scope>NUCLEOTIDE SEQUENCE</scope>
    <source>
        <strain evidence="1">AVDCRST_MAG20</strain>
    </source>
</reference>